<dbReference type="OrthoDB" id="1440536at2"/>
<accession>A0A5S3PSK6</accession>
<dbReference type="Proteomes" id="UP000310314">
    <property type="component" value="Unassembled WGS sequence"/>
</dbReference>
<proteinExistence type="predicted"/>
<organism evidence="1 2">
    <name type="scientific">Maribacter algarum</name>
    <name type="common">ex Zhang et al. 2020</name>
    <dbReference type="NCBI Taxonomy" id="2578118"/>
    <lineage>
        <taxon>Bacteria</taxon>
        <taxon>Pseudomonadati</taxon>
        <taxon>Bacteroidota</taxon>
        <taxon>Flavobacteriia</taxon>
        <taxon>Flavobacteriales</taxon>
        <taxon>Flavobacteriaceae</taxon>
        <taxon>Maribacter</taxon>
    </lineage>
</organism>
<sequence length="224" mass="26434">MKNQLLLLPLIFFLLLSNVYGQEYFEGEIKYEIDYQPVNSNIPKSFLENEIGSSFTAYIKEDKYAMKYHATGQKGWMKIIVRLDQGYTYTEFEKSNTIIKTKFGTEKESLIEFKRNTEDKKEILGELCESITINYETKNPEATYKIVKGKYYFNPEYKINPALYKNYTDGFWNQFFQEAESVSVRNEIEYLTLFKAIQEAKSIERKEISSSIFEPNESKLIIEE</sequence>
<gene>
    <name evidence="1" type="ORF">FEE95_00145</name>
</gene>
<dbReference type="AlphaFoldDB" id="A0A5S3PSK6"/>
<dbReference type="EMBL" id="VATY01000001">
    <property type="protein sequence ID" value="TMM57878.1"/>
    <property type="molecule type" value="Genomic_DNA"/>
</dbReference>
<comment type="caution">
    <text evidence="1">The sequence shown here is derived from an EMBL/GenBank/DDBJ whole genome shotgun (WGS) entry which is preliminary data.</text>
</comment>
<dbReference type="RefSeq" id="WP_138655810.1">
    <property type="nucleotide sequence ID" value="NZ_VATY01000001.1"/>
</dbReference>
<evidence type="ECO:0000313" key="1">
    <source>
        <dbReference type="EMBL" id="TMM57878.1"/>
    </source>
</evidence>
<keyword evidence="2" id="KW-1185">Reference proteome</keyword>
<evidence type="ECO:0000313" key="2">
    <source>
        <dbReference type="Proteomes" id="UP000310314"/>
    </source>
</evidence>
<name>A0A5S3PSK6_9FLAO</name>
<protein>
    <submittedName>
        <fullName evidence="1">Uncharacterized protein</fullName>
    </submittedName>
</protein>
<reference evidence="1 2" key="1">
    <citation type="submission" date="2019-05" db="EMBL/GenBank/DDBJ databases">
        <authorList>
            <person name="Zhang J.-Y."/>
            <person name="Feg X."/>
            <person name="Du Z.-J."/>
        </authorList>
    </citation>
    <scope>NUCLEOTIDE SEQUENCE [LARGE SCALE GENOMIC DNA]</scope>
    <source>
        <strain evidence="1 2">RZ26</strain>
    </source>
</reference>